<feature type="region of interest" description="Disordered" evidence="1">
    <location>
        <begin position="1"/>
        <end position="26"/>
    </location>
</feature>
<evidence type="ECO:0000313" key="2">
    <source>
        <dbReference type="EMBL" id="RXM96004.1"/>
    </source>
</evidence>
<keyword evidence="3" id="KW-1185">Reference proteome</keyword>
<protein>
    <submittedName>
        <fullName evidence="2">Uncharacterized protein</fullName>
    </submittedName>
</protein>
<evidence type="ECO:0000256" key="1">
    <source>
        <dbReference type="SAM" id="MobiDB-lite"/>
    </source>
</evidence>
<evidence type="ECO:0000313" key="3">
    <source>
        <dbReference type="Proteomes" id="UP000289886"/>
    </source>
</evidence>
<sequence length="85" mass="8962">MSTGSQAGAVAVFTPDAPSESTGAAETALVADQEIEEATLESKVTEEGEWTEEWGMSGYGEEEEDDGEISDFLQLSDLPASQTSK</sequence>
<name>A0A444V6G2_ACIRT</name>
<gene>
    <name evidence="2" type="ORF">EOD39_16217</name>
</gene>
<feature type="compositionally biased region" description="Acidic residues" evidence="1">
    <location>
        <begin position="60"/>
        <end position="69"/>
    </location>
</feature>
<organism evidence="2 3">
    <name type="scientific">Acipenser ruthenus</name>
    <name type="common">Sterlet sturgeon</name>
    <dbReference type="NCBI Taxonomy" id="7906"/>
    <lineage>
        <taxon>Eukaryota</taxon>
        <taxon>Metazoa</taxon>
        <taxon>Chordata</taxon>
        <taxon>Craniata</taxon>
        <taxon>Vertebrata</taxon>
        <taxon>Euteleostomi</taxon>
        <taxon>Actinopterygii</taxon>
        <taxon>Chondrostei</taxon>
        <taxon>Acipenseriformes</taxon>
        <taxon>Acipenseridae</taxon>
        <taxon>Acipenser</taxon>
    </lineage>
</organism>
<dbReference type="EMBL" id="SCEB01001941">
    <property type="protein sequence ID" value="RXM96004.1"/>
    <property type="molecule type" value="Genomic_DNA"/>
</dbReference>
<reference evidence="2 3" key="1">
    <citation type="submission" date="2019-01" db="EMBL/GenBank/DDBJ databases">
        <title>Draft Genome and Complete Hox-Cluster Characterization of the Sterlet Sturgeon (Acipenser ruthenus).</title>
        <authorList>
            <person name="Wei Q."/>
        </authorList>
    </citation>
    <scope>NUCLEOTIDE SEQUENCE [LARGE SCALE GENOMIC DNA]</scope>
    <source>
        <strain evidence="2">WHYD16114868_AA</strain>
        <tissue evidence="2">Blood</tissue>
    </source>
</reference>
<feature type="region of interest" description="Disordered" evidence="1">
    <location>
        <begin position="38"/>
        <end position="85"/>
    </location>
</feature>
<accession>A0A444V6G2</accession>
<proteinExistence type="predicted"/>
<dbReference type="AlphaFoldDB" id="A0A444V6G2"/>
<comment type="caution">
    <text evidence="2">The sequence shown here is derived from an EMBL/GenBank/DDBJ whole genome shotgun (WGS) entry which is preliminary data.</text>
</comment>
<dbReference type="Proteomes" id="UP000289886">
    <property type="component" value="Unassembled WGS sequence"/>
</dbReference>